<dbReference type="AlphaFoldDB" id="A0AAV7TQ31"/>
<evidence type="ECO:0000313" key="3">
    <source>
        <dbReference type="EMBL" id="KAJ1178319.1"/>
    </source>
</evidence>
<gene>
    <name evidence="3" type="ORF">NDU88_003565</name>
</gene>
<reference evidence="3" key="1">
    <citation type="journal article" date="2022" name="bioRxiv">
        <title>Sequencing and chromosome-scale assembly of the giantPleurodeles waltlgenome.</title>
        <authorList>
            <person name="Brown T."/>
            <person name="Elewa A."/>
            <person name="Iarovenko S."/>
            <person name="Subramanian E."/>
            <person name="Araus A.J."/>
            <person name="Petzold A."/>
            <person name="Susuki M."/>
            <person name="Suzuki K.-i.T."/>
            <person name="Hayashi T."/>
            <person name="Toyoda A."/>
            <person name="Oliveira C."/>
            <person name="Osipova E."/>
            <person name="Leigh N.D."/>
            <person name="Simon A."/>
            <person name="Yun M.H."/>
        </authorList>
    </citation>
    <scope>NUCLEOTIDE SEQUENCE</scope>
    <source>
        <strain evidence="3">20211129_DDA</strain>
        <tissue evidence="3">Liver</tissue>
    </source>
</reference>
<accession>A0AAV7TQ31</accession>
<evidence type="ECO:0008006" key="5">
    <source>
        <dbReference type="Google" id="ProtNLM"/>
    </source>
</evidence>
<feature type="compositionally biased region" description="Basic residues" evidence="1">
    <location>
        <begin position="85"/>
        <end position="94"/>
    </location>
</feature>
<sequence>MLTTSTALALFSGCITCHAKEMSGRRRSKGPLGSVLRASSHHQKVASSVLFRQDNGPRPQQVSDGEPNCQYPVSNVSRGALQSRRLPRHRRAHRADRLSEAGIYSGSAKELLTPLTGKRARSDTGGAVAPNWARLRKSIRRQAYQPPSKPKFKATSGPATPCAMSIQMLRSGTGHLSRWKRGAHPELTVPLSSRQESAYPELTGPLQTAG</sequence>
<keyword evidence="2" id="KW-0732">Signal</keyword>
<keyword evidence="4" id="KW-1185">Reference proteome</keyword>
<evidence type="ECO:0000313" key="4">
    <source>
        <dbReference type="Proteomes" id="UP001066276"/>
    </source>
</evidence>
<name>A0AAV7TQ31_PLEWA</name>
<protein>
    <recommendedName>
        <fullName evidence="5">Secreted protein</fullName>
    </recommendedName>
</protein>
<comment type="caution">
    <text evidence="3">The sequence shown here is derived from an EMBL/GenBank/DDBJ whole genome shotgun (WGS) entry which is preliminary data.</text>
</comment>
<evidence type="ECO:0000256" key="2">
    <source>
        <dbReference type="SAM" id="SignalP"/>
    </source>
</evidence>
<evidence type="ECO:0000256" key="1">
    <source>
        <dbReference type="SAM" id="MobiDB-lite"/>
    </source>
</evidence>
<feature type="chain" id="PRO_5043328161" description="Secreted protein" evidence="2">
    <location>
        <begin position="20"/>
        <end position="210"/>
    </location>
</feature>
<feature type="region of interest" description="Disordered" evidence="1">
    <location>
        <begin position="187"/>
        <end position="210"/>
    </location>
</feature>
<proteinExistence type="predicted"/>
<dbReference type="EMBL" id="JANPWB010000006">
    <property type="protein sequence ID" value="KAJ1178319.1"/>
    <property type="molecule type" value="Genomic_DNA"/>
</dbReference>
<feature type="region of interest" description="Disordered" evidence="1">
    <location>
        <begin position="50"/>
        <end position="94"/>
    </location>
</feature>
<organism evidence="3 4">
    <name type="scientific">Pleurodeles waltl</name>
    <name type="common">Iberian ribbed newt</name>
    <dbReference type="NCBI Taxonomy" id="8319"/>
    <lineage>
        <taxon>Eukaryota</taxon>
        <taxon>Metazoa</taxon>
        <taxon>Chordata</taxon>
        <taxon>Craniata</taxon>
        <taxon>Vertebrata</taxon>
        <taxon>Euteleostomi</taxon>
        <taxon>Amphibia</taxon>
        <taxon>Batrachia</taxon>
        <taxon>Caudata</taxon>
        <taxon>Salamandroidea</taxon>
        <taxon>Salamandridae</taxon>
        <taxon>Pleurodelinae</taxon>
        <taxon>Pleurodeles</taxon>
    </lineage>
</organism>
<feature type="signal peptide" evidence="2">
    <location>
        <begin position="1"/>
        <end position="19"/>
    </location>
</feature>
<dbReference type="Proteomes" id="UP001066276">
    <property type="component" value="Chromosome 3_2"/>
</dbReference>